<dbReference type="SUPFAM" id="SSF111331">
    <property type="entry name" value="NAD kinase/diacylglycerol kinase-like"/>
    <property type="match status" value="1"/>
</dbReference>
<dbReference type="STRING" id="62928.azo0138"/>
<dbReference type="eggNOG" id="COG1597">
    <property type="taxonomic scope" value="Bacteria"/>
</dbReference>
<dbReference type="Gene3D" id="3.40.50.10330">
    <property type="entry name" value="Probable inorganic polyphosphate/atp-NAD kinase, domain 1"/>
    <property type="match status" value="1"/>
</dbReference>
<dbReference type="InterPro" id="IPR016064">
    <property type="entry name" value="NAD/diacylglycerol_kinase_sf"/>
</dbReference>
<dbReference type="GO" id="GO:0016301">
    <property type="term" value="F:kinase activity"/>
    <property type="evidence" value="ECO:0007669"/>
    <property type="project" value="InterPro"/>
</dbReference>
<protein>
    <recommendedName>
        <fullName evidence="1">DAGKc domain-containing protein</fullName>
    </recommendedName>
</protein>
<evidence type="ECO:0000313" key="3">
    <source>
        <dbReference type="Proteomes" id="UP000002588"/>
    </source>
</evidence>
<dbReference type="PANTHER" id="PTHR12358">
    <property type="entry name" value="SPHINGOSINE KINASE"/>
    <property type="match status" value="1"/>
</dbReference>
<evidence type="ECO:0000259" key="1">
    <source>
        <dbReference type="PROSITE" id="PS50146"/>
    </source>
</evidence>
<dbReference type="Pfam" id="PF00781">
    <property type="entry name" value="DAGK_cat"/>
    <property type="match status" value="1"/>
</dbReference>
<dbReference type="KEGG" id="aoa:dqs_0147"/>
<dbReference type="Gene3D" id="2.60.200.40">
    <property type="match status" value="1"/>
</dbReference>
<dbReference type="OrthoDB" id="142078at2"/>
<organism evidence="2 3">
    <name type="scientific">Azoarcus sp. (strain BH72)</name>
    <dbReference type="NCBI Taxonomy" id="418699"/>
    <lineage>
        <taxon>Bacteria</taxon>
        <taxon>Pseudomonadati</taxon>
        <taxon>Pseudomonadota</taxon>
        <taxon>Betaproteobacteria</taxon>
        <taxon>Rhodocyclales</taxon>
        <taxon>Zoogloeaceae</taxon>
        <taxon>Azoarcus</taxon>
    </lineage>
</organism>
<dbReference type="InterPro" id="IPR017438">
    <property type="entry name" value="ATP-NAD_kinase_N"/>
</dbReference>
<dbReference type="PANTHER" id="PTHR12358:SF106">
    <property type="entry name" value="LIPID KINASE YEGS"/>
    <property type="match status" value="1"/>
</dbReference>
<dbReference type="AlphaFoldDB" id="A1K1Q1"/>
<dbReference type="HOGENOM" id="CLU_045532_5_0_4"/>
<evidence type="ECO:0000313" key="2">
    <source>
        <dbReference type="EMBL" id="CAL92756.1"/>
    </source>
</evidence>
<dbReference type="GO" id="GO:0005886">
    <property type="term" value="C:plasma membrane"/>
    <property type="evidence" value="ECO:0007669"/>
    <property type="project" value="TreeGrafter"/>
</dbReference>
<dbReference type="Proteomes" id="UP000002588">
    <property type="component" value="Chromosome"/>
</dbReference>
<dbReference type="RefSeq" id="WP_011763875.1">
    <property type="nucleotide sequence ID" value="NC_008702.1"/>
</dbReference>
<accession>A1K1Q1</accession>
<name>A1K1Q1_AZOSB</name>
<dbReference type="InterPro" id="IPR050187">
    <property type="entry name" value="Lipid_Phosphate_FormReg"/>
</dbReference>
<proteinExistence type="predicted"/>
<dbReference type="InterPro" id="IPR001206">
    <property type="entry name" value="Diacylglycerol_kinase_cat_dom"/>
</dbReference>
<gene>
    <name evidence="2" type="ordered locus">azo0138</name>
</gene>
<reference evidence="2 3" key="1">
    <citation type="journal article" date="2006" name="Nat. Biotechnol.">
        <title>Complete genome of the mutualistic, N2-fixing grass endophyte Azoarcus sp. strain BH72.</title>
        <authorList>
            <person name="Krause A."/>
            <person name="Ramakumar A."/>
            <person name="Bartels D."/>
            <person name="Battistoni F."/>
            <person name="Bekel T."/>
            <person name="Boch J."/>
            <person name="Boehm M."/>
            <person name="Friedrich F."/>
            <person name="Hurek T."/>
            <person name="Krause L."/>
            <person name="Linke B."/>
            <person name="McHardy A.C."/>
            <person name="Sarkar A."/>
            <person name="Schneiker S."/>
            <person name="Syed A.A."/>
            <person name="Thauer R."/>
            <person name="Vorhoelter F.-J."/>
            <person name="Weidner S."/>
            <person name="Puehler A."/>
            <person name="Reinhold-Hurek B."/>
            <person name="Kaiser O."/>
            <person name="Goesmann A."/>
        </authorList>
    </citation>
    <scope>NUCLEOTIDE SEQUENCE [LARGE SCALE GENOMIC DNA]</scope>
    <source>
        <strain evidence="2 3">BH72</strain>
    </source>
</reference>
<keyword evidence="3" id="KW-1185">Reference proteome</keyword>
<sequence>MNADAKPALPADSVQSVAEGAIDGPLLIVLNPGSGAQDADDARRRIAAVLDAAGRAHEFIAVEDPAQLGGIAADCALRAAASGGAVVAAGGDGTINAVAHAVLEAGCRFGVLPMGTFNYFGRTHHIPEDLEAAARVLVEGELRPVQVGEVNGRIFLVNASVGMYPQLLEERETAKRQFGRSRAVAFVSALYTLLRNHRVLRLWLRCDDATGRVETPTLFVGNNRLQLEQIGMAEAACVDAGALAVIGLRPVSPLGMLALALRGTLGRLGDADNVFSFPCAALFVSAGGGRRPPRVKVATDGEVLWMRLPLQFRVAPARLQLLCPPPAP</sequence>
<dbReference type="EMBL" id="AM406670">
    <property type="protein sequence ID" value="CAL92756.1"/>
    <property type="molecule type" value="Genomic_DNA"/>
</dbReference>
<feature type="domain" description="DAGKc" evidence="1">
    <location>
        <begin position="21"/>
        <end position="154"/>
    </location>
</feature>
<dbReference type="PROSITE" id="PS50146">
    <property type="entry name" value="DAGK"/>
    <property type="match status" value="1"/>
</dbReference>
<dbReference type="SMART" id="SM00046">
    <property type="entry name" value="DAGKc"/>
    <property type="match status" value="1"/>
</dbReference>
<dbReference type="KEGG" id="azo:azo0138"/>